<reference evidence="2" key="1">
    <citation type="submission" date="2020-10" db="EMBL/GenBank/DDBJ databases">
        <authorList>
            <person name="Gilroy R."/>
        </authorList>
    </citation>
    <scope>NUCLEOTIDE SEQUENCE</scope>
    <source>
        <strain evidence="2">21143</strain>
    </source>
</reference>
<evidence type="ECO:0000313" key="2">
    <source>
        <dbReference type="EMBL" id="HIT39056.1"/>
    </source>
</evidence>
<dbReference type="Gene3D" id="2.60.40.1120">
    <property type="entry name" value="Carboxypeptidase-like, regulatory domain"/>
    <property type="match status" value="1"/>
</dbReference>
<evidence type="ECO:0000313" key="3">
    <source>
        <dbReference type="Proteomes" id="UP000886722"/>
    </source>
</evidence>
<feature type="signal peptide" evidence="1">
    <location>
        <begin position="1"/>
        <end position="23"/>
    </location>
</feature>
<dbReference type="AlphaFoldDB" id="A0A9D1KDC0"/>
<evidence type="ECO:0000256" key="1">
    <source>
        <dbReference type="SAM" id="SignalP"/>
    </source>
</evidence>
<accession>A0A9D1KDC0</accession>
<dbReference type="SUPFAM" id="SSF49464">
    <property type="entry name" value="Carboxypeptidase regulatory domain-like"/>
    <property type="match status" value="1"/>
</dbReference>
<sequence>MSKYTTIFFILLSFFCLTSKVGAQTTTITGVVTDSITEAPLSFISVFLGGTTTGVMTDDNGRYTIRTSNTNFSEIGASSLGYREKRIPIKPGGTHVINIALRPSDYILKDVNIRPKKEKYSRKNNPAVEFVKKLIERRDENNPENHDFYSYEQYDKMTMALNDFSEEQRERRVFKKFQFLFDFVDTSEVTGKPILTVSIREKVSKNYYRKDPKSHRQKVEGVYAEGVDQMFSREGIAAFYNEVFKEIDIFQNNITLMLTRFVSPLSTLGPAFYKYYLGDTLMLDGEKCLKLSFVPFNSESAGFVGNLYVTLDSTYFVKKLDMAVPKDINLNFVEDLIISQEFTRTSDGTRIKMKDDMVVEFQMMPGTPKLYTRRLAMYRKHSFEEPVEKEIQSLFDQEKRVVVDEMAEVMPSSFWEDNRQAELKKKEGMVSQLLERLRAIPVYYWLEKIIKILITGYVETNEDKDLSKFDFGPMNTTISGNSVEGARLRVGGFTTANLNKH</sequence>
<protein>
    <submittedName>
        <fullName evidence="2">Carboxypeptidase-like regulatory domain-containing protein</fullName>
    </submittedName>
</protein>
<keyword evidence="2" id="KW-0121">Carboxypeptidase</keyword>
<name>A0A9D1KDC0_9BACT</name>
<keyword evidence="1" id="KW-0732">Signal</keyword>
<dbReference type="InterPro" id="IPR043741">
    <property type="entry name" value="DUF5686"/>
</dbReference>
<dbReference type="EMBL" id="DVKT01000023">
    <property type="protein sequence ID" value="HIT39056.1"/>
    <property type="molecule type" value="Genomic_DNA"/>
</dbReference>
<keyword evidence="2" id="KW-0378">Hydrolase</keyword>
<reference evidence="2" key="2">
    <citation type="journal article" date="2021" name="PeerJ">
        <title>Extensive microbial diversity within the chicken gut microbiome revealed by metagenomics and culture.</title>
        <authorList>
            <person name="Gilroy R."/>
            <person name="Ravi A."/>
            <person name="Getino M."/>
            <person name="Pursley I."/>
            <person name="Horton D.L."/>
            <person name="Alikhan N.F."/>
            <person name="Baker D."/>
            <person name="Gharbi K."/>
            <person name="Hall N."/>
            <person name="Watson M."/>
            <person name="Adriaenssens E.M."/>
            <person name="Foster-Nyarko E."/>
            <person name="Jarju S."/>
            <person name="Secka A."/>
            <person name="Antonio M."/>
            <person name="Oren A."/>
            <person name="Chaudhuri R.R."/>
            <person name="La Ragione R."/>
            <person name="Hildebrand F."/>
            <person name="Pallen M.J."/>
        </authorList>
    </citation>
    <scope>NUCLEOTIDE SEQUENCE</scope>
    <source>
        <strain evidence="2">21143</strain>
    </source>
</reference>
<feature type="non-terminal residue" evidence="2">
    <location>
        <position position="501"/>
    </location>
</feature>
<keyword evidence="2" id="KW-0645">Protease</keyword>
<dbReference type="Proteomes" id="UP000886722">
    <property type="component" value="Unassembled WGS sequence"/>
</dbReference>
<feature type="chain" id="PRO_5039659897" evidence="1">
    <location>
        <begin position="24"/>
        <end position="501"/>
    </location>
</feature>
<dbReference type="Pfam" id="PF13715">
    <property type="entry name" value="CarbopepD_reg_2"/>
    <property type="match status" value="1"/>
</dbReference>
<dbReference type="GO" id="GO:0004180">
    <property type="term" value="F:carboxypeptidase activity"/>
    <property type="evidence" value="ECO:0007669"/>
    <property type="project" value="UniProtKB-KW"/>
</dbReference>
<comment type="caution">
    <text evidence="2">The sequence shown here is derived from an EMBL/GenBank/DDBJ whole genome shotgun (WGS) entry which is preliminary data.</text>
</comment>
<proteinExistence type="predicted"/>
<gene>
    <name evidence="2" type="ORF">IAD06_03330</name>
</gene>
<dbReference type="Pfam" id="PF18939">
    <property type="entry name" value="DUF5686"/>
    <property type="match status" value="1"/>
</dbReference>
<dbReference type="InterPro" id="IPR008969">
    <property type="entry name" value="CarboxyPept-like_regulatory"/>
</dbReference>
<organism evidence="2 3">
    <name type="scientific">Candidatus Caccoplasma intestinavium</name>
    <dbReference type="NCBI Taxonomy" id="2840716"/>
    <lineage>
        <taxon>Bacteria</taxon>
        <taxon>Pseudomonadati</taxon>
        <taxon>Bacteroidota</taxon>
        <taxon>Bacteroidia</taxon>
        <taxon>Bacteroidales</taxon>
        <taxon>Bacteroidaceae</taxon>
        <taxon>Bacteroidaceae incertae sedis</taxon>
        <taxon>Candidatus Caccoplasma</taxon>
    </lineage>
</organism>